<name>X7YTF1_MYCXE</name>
<dbReference type="PATRIC" id="fig|1299334.3.peg.9185"/>
<evidence type="ECO:0000313" key="1">
    <source>
        <dbReference type="EMBL" id="EUA09665.1"/>
    </source>
</evidence>
<sequence length="75" mass="7832">MRLPAAAGDPAAAAKAAEEEAKLSQLKEQSVMTMARYGQGAAGVKDVAHPGIRLGSVVMGTRICPTSRPWAGKRR</sequence>
<gene>
    <name evidence="1" type="ORF">I553_3749</name>
</gene>
<dbReference type="EMBL" id="JAOB01000089">
    <property type="protein sequence ID" value="EUA09665.1"/>
    <property type="molecule type" value="Genomic_DNA"/>
</dbReference>
<proteinExistence type="predicted"/>
<reference evidence="1" key="1">
    <citation type="submission" date="2014-01" db="EMBL/GenBank/DDBJ databases">
        <authorList>
            <person name="Brown-Elliot B."/>
            <person name="Wallace R."/>
            <person name="Lenaerts A."/>
            <person name="Ordway D."/>
            <person name="DeGroote M.A."/>
            <person name="Parker T."/>
            <person name="Sizemore C."/>
            <person name="Tallon L.J."/>
            <person name="Sadzewicz L.K."/>
            <person name="Sengamalay N."/>
            <person name="Fraser C.M."/>
            <person name="Hine E."/>
            <person name="Shefchek K.A."/>
            <person name="Das S.P."/>
            <person name="Tettelin H."/>
        </authorList>
    </citation>
    <scope>NUCLEOTIDE SEQUENCE [LARGE SCALE GENOMIC DNA]</scope>
    <source>
        <strain evidence="1">4042</strain>
    </source>
</reference>
<dbReference type="AlphaFoldDB" id="X7YTF1"/>
<protein>
    <submittedName>
        <fullName evidence="1">Uncharacterized protein</fullName>
    </submittedName>
</protein>
<organism evidence="1">
    <name type="scientific">Mycobacterium xenopi 4042</name>
    <dbReference type="NCBI Taxonomy" id="1299334"/>
    <lineage>
        <taxon>Bacteria</taxon>
        <taxon>Bacillati</taxon>
        <taxon>Actinomycetota</taxon>
        <taxon>Actinomycetes</taxon>
        <taxon>Mycobacteriales</taxon>
        <taxon>Mycobacteriaceae</taxon>
        <taxon>Mycobacterium</taxon>
    </lineage>
</organism>
<comment type="caution">
    <text evidence="1">The sequence shown here is derived from an EMBL/GenBank/DDBJ whole genome shotgun (WGS) entry which is preliminary data.</text>
</comment>
<accession>X7YTF1</accession>